<dbReference type="Proteomes" id="UP000335636">
    <property type="component" value="Unassembled WGS sequence"/>
</dbReference>
<comment type="caution">
    <text evidence="2">The sequence shown here is derived from an EMBL/GenBank/DDBJ whole genome shotgun (WGS) entry which is preliminary data.</text>
</comment>
<organism evidence="2 3">
    <name type="scientific">Marmota monax</name>
    <name type="common">Woodchuck</name>
    <dbReference type="NCBI Taxonomy" id="9995"/>
    <lineage>
        <taxon>Eukaryota</taxon>
        <taxon>Metazoa</taxon>
        <taxon>Chordata</taxon>
        <taxon>Craniata</taxon>
        <taxon>Vertebrata</taxon>
        <taxon>Euteleostomi</taxon>
        <taxon>Mammalia</taxon>
        <taxon>Eutheria</taxon>
        <taxon>Euarchontoglires</taxon>
        <taxon>Glires</taxon>
        <taxon>Rodentia</taxon>
        <taxon>Sciuromorpha</taxon>
        <taxon>Sciuridae</taxon>
        <taxon>Xerinae</taxon>
        <taxon>Marmotini</taxon>
        <taxon>Marmota</taxon>
    </lineage>
</organism>
<gene>
    <name evidence="2" type="ORF">MONAX_5E036450</name>
</gene>
<proteinExistence type="predicted"/>
<name>A0A5E4BTW4_MARMO</name>
<feature type="compositionally biased region" description="Gly residues" evidence="1">
    <location>
        <begin position="37"/>
        <end position="50"/>
    </location>
</feature>
<sequence length="50" mass="4947">LTGAGSRWLQTGLFRAPCERRRLPPVKERLAAAAGANRGGAGGGAGGGAE</sequence>
<keyword evidence="3" id="KW-1185">Reference proteome</keyword>
<reference evidence="2" key="1">
    <citation type="submission" date="2019-04" db="EMBL/GenBank/DDBJ databases">
        <authorList>
            <person name="Alioto T."/>
            <person name="Alioto T."/>
        </authorList>
    </citation>
    <scope>NUCLEOTIDE SEQUENCE [LARGE SCALE GENOMIC DNA]</scope>
</reference>
<feature type="non-terminal residue" evidence="2">
    <location>
        <position position="1"/>
    </location>
</feature>
<feature type="non-terminal residue" evidence="2">
    <location>
        <position position="50"/>
    </location>
</feature>
<protein>
    <submittedName>
        <fullName evidence="2">Uncharacterized protein</fullName>
    </submittedName>
</protein>
<dbReference type="EMBL" id="CABDUW010000639">
    <property type="protein sequence ID" value="VTJ72736.1"/>
    <property type="molecule type" value="Genomic_DNA"/>
</dbReference>
<accession>A0A5E4BTW4</accession>
<evidence type="ECO:0000256" key="1">
    <source>
        <dbReference type="SAM" id="MobiDB-lite"/>
    </source>
</evidence>
<dbReference type="AlphaFoldDB" id="A0A5E4BTW4"/>
<evidence type="ECO:0000313" key="3">
    <source>
        <dbReference type="Proteomes" id="UP000335636"/>
    </source>
</evidence>
<feature type="region of interest" description="Disordered" evidence="1">
    <location>
        <begin position="30"/>
        <end position="50"/>
    </location>
</feature>
<evidence type="ECO:0000313" key="2">
    <source>
        <dbReference type="EMBL" id="VTJ72736.1"/>
    </source>
</evidence>